<dbReference type="SUPFAM" id="SSF52540">
    <property type="entry name" value="P-loop containing nucleoside triphosphate hydrolases"/>
    <property type="match status" value="1"/>
</dbReference>
<dbReference type="Pfam" id="PF02534">
    <property type="entry name" value="T4SS-DNA_transf"/>
    <property type="match status" value="1"/>
</dbReference>
<dbReference type="InterPro" id="IPR051539">
    <property type="entry name" value="T4SS-coupling_protein"/>
</dbReference>
<evidence type="ECO:0000256" key="2">
    <source>
        <dbReference type="ARBA" id="ARBA00008806"/>
    </source>
</evidence>
<comment type="subcellular location">
    <subcellularLocation>
        <location evidence="1">Cell membrane</location>
        <topology evidence="1">Multi-pass membrane protein</topology>
    </subcellularLocation>
</comment>
<protein>
    <submittedName>
        <fullName evidence="9">Conjugal transfer protein traG</fullName>
    </submittedName>
</protein>
<dbReference type="InterPro" id="IPR003688">
    <property type="entry name" value="TraG/VirD4"/>
</dbReference>
<sequence>MNRKWWKFLFLLPISVCTLYAGGYAAQFIKNYQEWTSAGNFAGNGTYPQAASLHPLVCFHTALTDFPYNLYGIFLCLVLFGLLTFLLMRMGYDRNGEISDHDRNLNYSTKGTYGTSGFMTPDEMMKVLELTGDVKKNKGTILGKLNGKAVCLPYQTRMNKNIAVYGASGSMKSRAFARNMIFQCVARGQEGNNASGESLIITDPKSELYESMSAYLENEGYVVKAFNLVNPENSDSWNCLGEINGQETMAQVFADVIIQNTGSGKGDHFWDNAEMNLLKALVLYVDQGFPPEARNIGQVYKLLTMSSEKELNSLFDLLPVSHPAKVPYCIYKQASDTVRSGVIIGLGARLQVFQNKLIRQITSYDEIDLTLPGKQKCAYFCITSDQDSTFDFLSSLFMTFIFIKLVRYADKYGEEGKLPVAVHILADELANTGAILELNKKISVIRSRNLSISCIFQNLPQMQNRYPYNQWQEIIGNCDTQLFLGCTDEVTATFISNRSGDVTVGVSSEAKQLNSWRVSDYTPEYRQTKSIGKRKLLTPDEILRLPLDTALVILRGQKVLKVEKYDYTLHPDSKKLTPRKASEHIPEWRKNGSSEETDYRPQPSFGSAKRKRRSSSASIAKQKPHFTSEPVYQEPTPDDFMEDLLQEDFIEDSPDSGMVPLDKDSIMS</sequence>
<dbReference type="RefSeq" id="WP_055153848.1">
    <property type="nucleotide sequence ID" value="NZ_CZAW01000079.1"/>
</dbReference>
<organism evidence="9 10">
    <name type="scientific">Blautia wexlerae</name>
    <dbReference type="NCBI Taxonomy" id="418240"/>
    <lineage>
        <taxon>Bacteria</taxon>
        <taxon>Bacillati</taxon>
        <taxon>Bacillota</taxon>
        <taxon>Clostridia</taxon>
        <taxon>Lachnospirales</taxon>
        <taxon>Lachnospiraceae</taxon>
        <taxon>Blautia</taxon>
    </lineage>
</organism>
<dbReference type="EMBL" id="CZAW01000079">
    <property type="protein sequence ID" value="CUQ13167.1"/>
    <property type="molecule type" value="Genomic_DNA"/>
</dbReference>
<evidence type="ECO:0000256" key="3">
    <source>
        <dbReference type="ARBA" id="ARBA00022475"/>
    </source>
</evidence>
<reference evidence="9 10" key="1">
    <citation type="submission" date="2015-09" db="EMBL/GenBank/DDBJ databases">
        <authorList>
            <consortium name="Pathogen Informatics"/>
        </authorList>
    </citation>
    <scope>NUCLEOTIDE SEQUENCE [LARGE SCALE GENOMIC DNA]</scope>
    <source>
        <strain evidence="9 10">2789STDY5834911</strain>
    </source>
</reference>
<dbReference type="Proteomes" id="UP000095712">
    <property type="component" value="Unassembled WGS sequence"/>
</dbReference>
<feature type="compositionally biased region" description="Acidic residues" evidence="7">
    <location>
        <begin position="636"/>
        <end position="654"/>
    </location>
</feature>
<proteinExistence type="inferred from homology"/>
<gene>
    <name evidence="9" type="primary">traG_5</name>
    <name evidence="9" type="ORF">ERS852523_04085</name>
</gene>
<evidence type="ECO:0000313" key="10">
    <source>
        <dbReference type="Proteomes" id="UP000095712"/>
    </source>
</evidence>
<dbReference type="CDD" id="cd01127">
    <property type="entry name" value="TrwB_TraG_TraD_VirD4"/>
    <property type="match status" value="1"/>
</dbReference>
<name>A0A174TYU7_9FIRM</name>
<dbReference type="PANTHER" id="PTHR37937">
    <property type="entry name" value="CONJUGATIVE TRANSFER: DNA TRANSPORT"/>
    <property type="match status" value="1"/>
</dbReference>
<keyword evidence="5 8" id="KW-1133">Transmembrane helix</keyword>
<comment type="similarity">
    <text evidence="2">Belongs to the VirD4/TraG family.</text>
</comment>
<evidence type="ECO:0000256" key="4">
    <source>
        <dbReference type="ARBA" id="ARBA00022692"/>
    </source>
</evidence>
<dbReference type="NCBIfam" id="NF045973">
    <property type="entry name" value="conju_CD1115"/>
    <property type="match status" value="1"/>
</dbReference>
<evidence type="ECO:0000256" key="7">
    <source>
        <dbReference type="SAM" id="MobiDB-lite"/>
    </source>
</evidence>
<evidence type="ECO:0000256" key="5">
    <source>
        <dbReference type="ARBA" id="ARBA00022989"/>
    </source>
</evidence>
<dbReference type="InterPro" id="IPR027417">
    <property type="entry name" value="P-loop_NTPase"/>
</dbReference>
<dbReference type="Gene3D" id="3.40.50.300">
    <property type="entry name" value="P-loop containing nucleotide triphosphate hydrolases"/>
    <property type="match status" value="2"/>
</dbReference>
<dbReference type="GO" id="GO:0005886">
    <property type="term" value="C:plasma membrane"/>
    <property type="evidence" value="ECO:0007669"/>
    <property type="project" value="UniProtKB-SubCell"/>
</dbReference>
<dbReference type="AlphaFoldDB" id="A0A174TYU7"/>
<evidence type="ECO:0000313" key="9">
    <source>
        <dbReference type="EMBL" id="CUQ13167.1"/>
    </source>
</evidence>
<keyword evidence="6 8" id="KW-0472">Membrane</keyword>
<evidence type="ECO:0000256" key="8">
    <source>
        <dbReference type="SAM" id="Phobius"/>
    </source>
</evidence>
<feature type="region of interest" description="Disordered" evidence="7">
    <location>
        <begin position="571"/>
        <end position="668"/>
    </location>
</feature>
<accession>A0A174TYU7</accession>
<evidence type="ECO:0000256" key="1">
    <source>
        <dbReference type="ARBA" id="ARBA00004651"/>
    </source>
</evidence>
<dbReference type="OrthoDB" id="9766496at2"/>
<feature type="compositionally biased region" description="Basic and acidic residues" evidence="7">
    <location>
        <begin position="571"/>
        <end position="599"/>
    </location>
</feature>
<feature type="transmembrane region" description="Helical" evidence="8">
    <location>
        <begin position="70"/>
        <end position="88"/>
    </location>
</feature>
<dbReference type="PANTHER" id="PTHR37937:SF1">
    <property type="entry name" value="CONJUGATIVE TRANSFER: DNA TRANSPORT"/>
    <property type="match status" value="1"/>
</dbReference>
<keyword evidence="3" id="KW-1003">Cell membrane</keyword>
<keyword evidence="4 8" id="KW-0812">Transmembrane</keyword>
<evidence type="ECO:0000256" key="6">
    <source>
        <dbReference type="ARBA" id="ARBA00023136"/>
    </source>
</evidence>